<accession>A0ABT6G0R7</accession>
<name>A0ABT6G0R7_9FLAO</name>
<evidence type="ECO:0000313" key="1">
    <source>
        <dbReference type="EMBL" id="MDG4715628.1"/>
    </source>
</evidence>
<dbReference type="RefSeq" id="WP_278005083.1">
    <property type="nucleotide sequence ID" value="NZ_JARSBN010000003.1"/>
</dbReference>
<keyword evidence="2" id="KW-1185">Reference proteome</keyword>
<sequence length="129" mass="15005">MRHFLLLSALVLLTSCFEVERNCNDFKTGEFEFNYVINGENKTGRFVRTENLSINYYEGKVDSSSVRWINDCEFILKSINPKTNSEKDDMHMKILSTDGTSSYTFEYKLAVKKPNKPLRAQRGVAYRIK</sequence>
<protein>
    <recommendedName>
        <fullName evidence="3">DNA topoisomerase IV</fullName>
    </recommendedName>
</protein>
<evidence type="ECO:0000313" key="2">
    <source>
        <dbReference type="Proteomes" id="UP001529085"/>
    </source>
</evidence>
<evidence type="ECO:0008006" key="3">
    <source>
        <dbReference type="Google" id="ProtNLM"/>
    </source>
</evidence>
<reference evidence="1 2" key="1">
    <citation type="submission" date="2023-03" db="EMBL/GenBank/DDBJ databases">
        <title>Strain YYF002 represents a novel species in the genus Winogradskyella isolated from seawater.</title>
        <authorList>
            <person name="Fu Z.-Y."/>
        </authorList>
    </citation>
    <scope>NUCLEOTIDE SEQUENCE [LARGE SCALE GENOMIC DNA]</scope>
    <source>
        <strain evidence="1 2">YYF002</strain>
    </source>
</reference>
<proteinExistence type="predicted"/>
<dbReference type="Proteomes" id="UP001529085">
    <property type="component" value="Unassembled WGS sequence"/>
</dbReference>
<comment type="caution">
    <text evidence="1">The sequence shown here is derived from an EMBL/GenBank/DDBJ whole genome shotgun (WGS) entry which is preliminary data.</text>
</comment>
<dbReference type="EMBL" id="JARSBN010000003">
    <property type="protein sequence ID" value="MDG4715628.1"/>
    <property type="molecule type" value="Genomic_DNA"/>
</dbReference>
<organism evidence="1 2">
    <name type="scientific">Winogradskyella marincola</name>
    <dbReference type="NCBI Taxonomy" id="3037795"/>
    <lineage>
        <taxon>Bacteria</taxon>
        <taxon>Pseudomonadati</taxon>
        <taxon>Bacteroidota</taxon>
        <taxon>Flavobacteriia</taxon>
        <taxon>Flavobacteriales</taxon>
        <taxon>Flavobacteriaceae</taxon>
        <taxon>Winogradskyella</taxon>
    </lineage>
</organism>
<dbReference type="PROSITE" id="PS51257">
    <property type="entry name" value="PROKAR_LIPOPROTEIN"/>
    <property type="match status" value="1"/>
</dbReference>
<gene>
    <name evidence="1" type="ORF">P7122_07085</name>
</gene>